<dbReference type="Gene3D" id="3.30.420.40">
    <property type="match status" value="1"/>
</dbReference>
<evidence type="ECO:0000313" key="11">
    <source>
        <dbReference type="Proteomes" id="UP000064249"/>
    </source>
</evidence>
<keyword evidence="7" id="KW-0012">Acyltransferase</keyword>
<dbReference type="PATRIC" id="fig|167964.4.peg.1212"/>
<evidence type="ECO:0000256" key="4">
    <source>
        <dbReference type="ARBA" id="ARBA00022694"/>
    </source>
</evidence>
<sequence>SWLYPANTTPHEPPRFPLLALLVSGGHSELILVKDYLQYERLGGTLDDAAGEAFDKVARLLDLPYPGGPAIQKASQTGDPNAFPFPRAMLEGTWDFSFSGLKTAVLRTVEALQAEGRPLPIENLAASFQAAVVDVLVEKTLQAAEAFEVKDIIVAGGVSANKSLREKMLNQSTRPVHIPPLSLCTDNAAMIAGAGYYHYIQDDFSAPDFDVLPTWPLT</sequence>
<keyword evidence="6" id="KW-0408">Iron</keyword>
<evidence type="ECO:0000256" key="2">
    <source>
        <dbReference type="ARBA" id="ARBA00022490"/>
    </source>
</evidence>
<dbReference type="EMBL" id="LGFU01000105">
    <property type="protein sequence ID" value="KUK45959.1"/>
    <property type="molecule type" value="Genomic_DNA"/>
</dbReference>
<dbReference type="Proteomes" id="UP000064249">
    <property type="component" value="Unassembled WGS sequence"/>
</dbReference>
<feature type="non-terminal residue" evidence="10">
    <location>
        <position position="1"/>
    </location>
</feature>
<dbReference type="InterPro" id="IPR043129">
    <property type="entry name" value="ATPase_NBD"/>
</dbReference>
<dbReference type="InterPro" id="IPR017861">
    <property type="entry name" value="KAE1/TsaD"/>
</dbReference>
<keyword evidence="5" id="KW-0479">Metal-binding</keyword>
<keyword evidence="2" id="KW-0963">Cytoplasm</keyword>
<dbReference type="Pfam" id="PF00814">
    <property type="entry name" value="TsaD"/>
    <property type="match status" value="1"/>
</dbReference>
<dbReference type="GO" id="GO:0046872">
    <property type="term" value="F:metal ion binding"/>
    <property type="evidence" value="ECO:0007669"/>
    <property type="project" value="UniProtKB-KW"/>
</dbReference>
<dbReference type="PRINTS" id="PR00789">
    <property type="entry name" value="OSIALOPTASE"/>
</dbReference>
<evidence type="ECO:0000313" key="10">
    <source>
        <dbReference type="EMBL" id="KUK45959.1"/>
    </source>
</evidence>
<evidence type="ECO:0000256" key="7">
    <source>
        <dbReference type="ARBA" id="ARBA00023315"/>
    </source>
</evidence>
<evidence type="ECO:0000256" key="1">
    <source>
        <dbReference type="ARBA" id="ARBA00012156"/>
    </source>
</evidence>
<dbReference type="FunFam" id="3.30.420.40:FF:000040">
    <property type="entry name" value="tRNA N6-adenosine threonylcarbamoyltransferase"/>
    <property type="match status" value="1"/>
</dbReference>
<gene>
    <name evidence="10" type="ORF">XD73_1174</name>
</gene>
<accession>A0A101FX41</accession>
<dbReference type="PANTHER" id="PTHR11735">
    <property type="entry name" value="TRNA N6-ADENOSINE THREONYLCARBAMOYLTRANSFERASE"/>
    <property type="match status" value="1"/>
</dbReference>
<reference evidence="10 11" key="1">
    <citation type="journal article" date="2015" name="MBio">
        <title>Genome-Resolved Metagenomic Analysis Reveals Roles for Candidate Phyla and Other Microbial Community Members in Biogeochemical Transformations in Oil Reservoirs.</title>
        <authorList>
            <person name="Hu P."/>
            <person name="Tom L."/>
            <person name="Singh A."/>
            <person name="Thomas B.C."/>
            <person name="Baker B.J."/>
            <person name="Piceno Y.M."/>
            <person name="Andersen G.L."/>
            <person name="Banfield J.F."/>
        </authorList>
    </citation>
    <scope>NUCLEOTIDE SEQUENCE [LARGE SCALE GENOMIC DNA]</scope>
    <source>
        <strain evidence="10">46_16</strain>
    </source>
</reference>
<dbReference type="PANTHER" id="PTHR11735:SF6">
    <property type="entry name" value="TRNA N6-ADENOSINE THREONYLCARBAMOYLTRANSFERASE, MITOCHONDRIAL"/>
    <property type="match status" value="1"/>
</dbReference>
<evidence type="ECO:0000256" key="3">
    <source>
        <dbReference type="ARBA" id="ARBA00022679"/>
    </source>
</evidence>
<evidence type="ECO:0000256" key="6">
    <source>
        <dbReference type="ARBA" id="ARBA00023004"/>
    </source>
</evidence>
<name>A0A101FX41_9CHLR</name>
<dbReference type="EC" id="2.3.1.234" evidence="1"/>
<evidence type="ECO:0000259" key="9">
    <source>
        <dbReference type="Pfam" id="PF00814"/>
    </source>
</evidence>
<evidence type="ECO:0000256" key="8">
    <source>
        <dbReference type="ARBA" id="ARBA00048117"/>
    </source>
</evidence>
<organism evidence="10 11">
    <name type="scientific">Anaerolinea thermophila</name>
    <dbReference type="NCBI Taxonomy" id="167964"/>
    <lineage>
        <taxon>Bacteria</taxon>
        <taxon>Bacillati</taxon>
        <taxon>Chloroflexota</taxon>
        <taxon>Anaerolineae</taxon>
        <taxon>Anaerolineales</taxon>
        <taxon>Anaerolineaceae</taxon>
        <taxon>Anaerolinea</taxon>
    </lineage>
</organism>
<dbReference type="GO" id="GO:0008033">
    <property type="term" value="P:tRNA processing"/>
    <property type="evidence" value="ECO:0007669"/>
    <property type="project" value="UniProtKB-KW"/>
</dbReference>
<proteinExistence type="predicted"/>
<comment type="caution">
    <text evidence="10">The sequence shown here is derived from an EMBL/GenBank/DDBJ whole genome shotgun (WGS) entry which is preliminary data.</text>
</comment>
<comment type="catalytic activity">
    <reaction evidence="8">
        <text>L-threonylcarbamoyladenylate + adenosine(37) in tRNA = N(6)-L-threonylcarbamoyladenosine(37) in tRNA + AMP + H(+)</text>
        <dbReference type="Rhea" id="RHEA:37059"/>
        <dbReference type="Rhea" id="RHEA-COMP:10162"/>
        <dbReference type="Rhea" id="RHEA-COMP:10163"/>
        <dbReference type="ChEBI" id="CHEBI:15378"/>
        <dbReference type="ChEBI" id="CHEBI:73682"/>
        <dbReference type="ChEBI" id="CHEBI:74411"/>
        <dbReference type="ChEBI" id="CHEBI:74418"/>
        <dbReference type="ChEBI" id="CHEBI:456215"/>
        <dbReference type="EC" id="2.3.1.234"/>
    </reaction>
</comment>
<dbReference type="AlphaFoldDB" id="A0A101FX41"/>
<dbReference type="GO" id="GO:0061711">
    <property type="term" value="F:tRNA N(6)-L-threonylcarbamoyladenine synthase activity"/>
    <property type="evidence" value="ECO:0007669"/>
    <property type="project" value="UniProtKB-EC"/>
</dbReference>
<keyword evidence="3" id="KW-0808">Transferase</keyword>
<dbReference type="InterPro" id="IPR000905">
    <property type="entry name" value="Gcp-like_dom"/>
</dbReference>
<dbReference type="SUPFAM" id="SSF53067">
    <property type="entry name" value="Actin-like ATPase domain"/>
    <property type="match status" value="1"/>
</dbReference>
<evidence type="ECO:0000256" key="5">
    <source>
        <dbReference type="ARBA" id="ARBA00022723"/>
    </source>
</evidence>
<feature type="domain" description="Gcp-like" evidence="9">
    <location>
        <begin position="11"/>
        <end position="192"/>
    </location>
</feature>
<keyword evidence="4" id="KW-0819">tRNA processing</keyword>
<protein>
    <recommendedName>
        <fullName evidence="1">N(6)-L-threonylcarbamoyladenine synthase</fullName>
        <ecNumber evidence="1">2.3.1.234</ecNumber>
    </recommendedName>
</protein>